<dbReference type="InterPro" id="IPR015915">
    <property type="entry name" value="Kelch-typ_b-propeller"/>
</dbReference>
<dbReference type="PANTHER" id="PTHR46529">
    <property type="entry name" value="TRNA WYBUTOSINE-SYNTHESIZING PROTEIN 4"/>
    <property type="match status" value="1"/>
</dbReference>
<evidence type="ECO:0000256" key="3">
    <source>
        <dbReference type="ARBA" id="ARBA00010703"/>
    </source>
</evidence>
<dbReference type="Gene3D" id="2.120.10.80">
    <property type="entry name" value="Kelch-type beta propeller"/>
    <property type="match status" value="1"/>
</dbReference>
<dbReference type="SMART" id="SM00558">
    <property type="entry name" value="JmjC"/>
    <property type="match status" value="1"/>
</dbReference>
<evidence type="ECO:0000256" key="15">
    <source>
        <dbReference type="ARBA" id="ARBA00049250"/>
    </source>
</evidence>
<evidence type="ECO:0000256" key="2">
    <source>
        <dbReference type="ARBA" id="ARBA00004797"/>
    </source>
</evidence>
<dbReference type="GO" id="GO:0008175">
    <property type="term" value="F:tRNA methyltransferase activity"/>
    <property type="evidence" value="ECO:0007669"/>
    <property type="project" value="TreeGrafter"/>
</dbReference>
<dbReference type="RefSeq" id="XP_046052494.1">
    <property type="nucleotide sequence ID" value="XM_046192375.1"/>
</dbReference>
<keyword evidence="7" id="KW-0489">Methyltransferase</keyword>
<dbReference type="Gene3D" id="2.60.120.650">
    <property type="entry name" value="Cupin"/>
    <property type="match status" value="1"/>
</dbReference>
<dbReference type="Gene3D" id="6.10.140.1470">
    <property type="match status" value="1"/>
</dbReference>
<evidence type="ECO:0000256" key="13">
    <source>
        <dbReference type="ARBA" id="ARBA00030231"/>
    </source>
</evidence>
<dbReference type="OrthoDB" id="47172at2759"/>
<dbReference type="InterPro" id="IPR003347">
    <property type="entry name" value="JmjC_dom"/>
</dbReference>
<evidence type="ECO:0000256" key="9">
    <source>
        <dbReference type="ARBA" id="ARBA00022691"/>
    </source>
</evidence>
<evidence type="ECO:0000256" key="11">
    <source>
        <dbReference type="ARBA" id="ARBA00025588"/>
    </source>
</evidence>
<dbReference type="GO" id="GO:0030488">
    <property type="term" value="P:tRNA methylation"/>
    <property type="evidence" value="ECO:0007669"/>
    <property type="project" value="TreeGrafter"/>
</dbReference>
<dbReference type="PROSITE" id="PS51184">
    <property type="entry name" value="JMJC"/>
    <property type="match status" value="1"/>
</dbReference>
<comment type="catalytic activity">
    <reaction evidence="15">
        <text>7-[(3S)-(3-amino-3-methoxycarbonyl)propyl]wyosine(37) in tRNA(Phe) + S-adenosyl-L-methionine + CO2 = wybutosine(37) in tRNA(Phe) + S-adenosyl-L-homocysteine + 2 H(+)</text>
        <dbReference type="Rhea" id="RHEA:37119"/>
        <dbReference type="Rhea" id="RHEA-COMP:11844"/>
        <dbReference type="Rhea" id="RHEA-COMP:11847"/>
        <dbReference type="ChEBI" id="CHEBI:15378"/>
        <dbReference type="ChEBI" id="CHEBI:16526"/>
        <dbReference type="ChEBI" id="CHEBI:57856"/>
        <dbReference type="ChEBI" id="CHEBI:59789"/>
        <dbReference type="ChEBI" id="CHEBI:73544"/>
        <dbReference type="ChEBI" id="CHEBI:74275"/>
        <dbReference type="EC" id="2.3.1.231"/>
    </reaction>
</comment>
<dbReference type="Pfam" id="PF13418">
    <property type="entry name" value="Beta-prop_TYW4"/>
    <property type="match status" value="1"/>
</dbReference>
<organism evidence="17 18">
    <name type="scientific">Fusarium redolens</name>
    <dbReference type="NCBI Taxonomy" id="48865"/>
    <lineage>
        <taxon>Eukaryota</taxon>
        <taxon>Fungi</taxon>
        <taxon>Dikarya</taxon>
        <taxon>Ascomycota</taxon>
        <taxon>Pezizomycotina</taxon>
        <taxon>Sordariomycetes</taxon>
        <taxon>Hypocreomycetidae</taxon>
        <taxon>Hypocreales</taxon>
        <taxon>Nectriaceae</taxon>
        <taxon>Fusarium</taxon>
        <taxon>Fusarium redolens species complex</taxon>
    </lineage>
</organism>
<keyword evidence="18" id="KW-1185">Reference proteome</keyword>
<evidence type="ECO:0000256" key="1">
    <source>
        <dbReference type="ARBA" id="ARBA00001806"/>
    </source>
</evidence>
<dbReference type="FunFam" id="2.60.120.650:FF:000043">
    <property type="entry name" value="tRNA wybutosine-synthesizing protein 4"/>
    <property type="match status" value="1"/>
</dbReference>
<dbReference type="SUPFAM" id="SSF50965">
    <property type="entry name" value="Galactose oxidase, central domain"/>
    <property type="match status" value="1"/>
</dbReference>
<dbReference type="InterPro" id="IPR029063">
    <property type="entry name" value="SAM-dependent_MTases_sf"/>
</dbReference>
<dbReference type="Proteomes" id="UP000720189">
    <property type="component" value="Unassembled WGS sequence"/>
</dbReference>
<dbReference type="Pfam" id="PF04072">
    <property type="entry name" value="LCM"/>
    <property type="match status" value="1"/>
</dbReference>
<dbReference type="SUPFAM" id="SSF51197">
    <property type="entry name" value="Clavaminate synthase-like"/>
    <property type="match status" value="1"/>
</dbReference>
<keyword evidence="9" id="KW-0949">S-adenosyl-L-methionine</keyword>
<evidence type="ECO:0000256" key="5">
    <source>
        <dbReference type="ARBA" id="ARBA00012779"/>
    </source>
</evidence>
<evidence type="ECO:0000256" key="12">
    <source>
        <dbReference type="ARBA" id="ARBA00029750"/>
    </source>
</evidence>
<dbReference type="InterPro" id="IPR041667">
    <property type="entry name" value="Cupin_8"/>
</dbReference>
<name>A0A9P9HLY1_FUSRE</name>
<comment type="caution">
    <text evidence="17">The sequence shown here is derived from an EMBL/GenBank/DDBJ whole genome shotgun (WGS) entry which is preliminary data.</text>
</comment>
<evidence type="ECO:0000256" key="7">
    <source>
        <dbReference type="ARBA" id="ARBA00022603"/>
    </source>
</evidence>
<sequence>MPFFWQIDRQDLLHRYFPSRCWRRLITMAKDNPPPTKVSKTQALDDLIMGTNSSSIVSKRSVERLYYPDELHFFRYFVNKFQRRAPLINRGYWLRLRAIDVIVRQFVTSPKPGRKKVVINLGAGSDVLPWQSYHRYGDSCENTLFIDVDYPDLMRKKRAIVLGTPQLQELLGDNPAISEKVADPILLRSDKYCQIGCDLRELESLRKCLESFLNLAECSVLFVAEVSITYMDTFSADALIQWASSIGQAEFCLLEQILPHGPEHPFASTMLKHFNKLNTSLKSVDQYPTVESQRRRFQERGWSSVDVWDLWDAWNSDLFLDSNERAALDDVEPFDEWEEFVLFARHYLVLHATAYHRDERGAGQRGQVGISNKHVKANVTSLGSLGAPKRRFGAPVIASSPEGGKYLINALGMGIKARLDSCDVYSLQQDSMALEMSPVGPTARLCHATVDIGHLGVLLVGGRASPSKALNDCWIFKKDSNRWEKTFDLPAPLFRHCAVHLPGSSLALVLGGKTGPSDISPNYYLFHPVKGWLKCSMTGVTPSSTFGTLAVVSSNTGSKCGNFQGLMAGGIGKDGKINEQAYFWTVDVSTNVPHIHFEVVPDSHRYTGALSVFGAQTVGVESLHFVCGGVGQDPSSQGQSMACISVKAGQLEAFNVDLRDEVGQLPFMVGSAIVSSSSELVVLGGGATCFSMGTFWDTGVYKVDLTNAISEIPSIQLAESSPVSIYYQDSPKLTHPTTTIEQHELTFKPSIKSIARIKLQSKSDFEQLVQNRRPVIIEGLDLGGCVDKWSPEYMVERIGETKEIVVHECQSSTGKMDFNSKNFRYVTESFSAFMAKAARGEPVYLRALSEAKPTESPANFRDDFPTLADDFQLPEELGLIEDRMFSSVLRISGRANMWLHYDVMANVYTQIQGSKRMVLLPPTDINNLAFAPGASSSSLDVMSALDKQQLVSTNPYEAILNPGDLLFIPAMWLHTASPTTDLSVAVNVFFRDLDSGYSTGRDVYGNRDLAAYEKARQDISRIVQSFDRLPSEIRQFYLTRLADELLHKQH</sequence>
<comment type="function">
    <text evidence="11">Probable S-adenosyl-L-methionine-dependent methyltransferase that acts as a component of the wybutosine biosynthesis pathway. Wybutosine is a hyper modified guanosine with a tricyclic base found at the 3'-position adjacent to the anticodon of eukaryotic phenylalanine tRNA. May methylate the carboxyl group of leucine residues to form alpha-leucine ester residues.</text>
</comment>
<dbReference type="EC" id="2.1.1.290" evidence="5"/>
<evidence type="ECO:0000256" key="10">
    <source>
        <dbReference type="ARBA" id="ARBA00022694"/>
    </source>
</evidence>
<reference evidence="17" key="1">
    <citation type="journal article" date="2021" name="Nat. Commun.">
        <title>Genetic determinants of endophytism in the Arabidopsis root mycobiome.</title>
        <authorList>
            <person name="Mesny F."/>
            <person name="Miyauchi S."/>
            <person name="Thiergart T."/>
            <person name="Pickel B."/>
            <person name="Atanasova L."/>
            <person name="Karlsson M."/>
            <person name="Huettel B."/>
            <person name="Barry K.W."/>
            <person name="Haridas S."/>
            <person name="Chen C."/>
            <person name="Bauer D."/>
            <person name="Andreopoulos W."/>
            <person name="Pangilinan J."/>
            <person name="LaButti K."/>
            <person name="Riley R."/>
            <person name="Lipzen A."/>
            <person name="Clum A."/>
            <person name="Drula E."/>
            <person name="Henrissat B."/>
            <person name="Kohler A."/>
            <person name="Grigoriev I.V."/>
            <person name="Martin F.M."/>
            <person name="Hacquard S."/>
        </authorList>
    </citation>
    <scope>NUCLEOTIDE SEQUENCE</scope>
    <source>
        <strain evidence="17">MPI-CAGE-AT-0023</strain>
    </source>
</reference>
<gene>
    <name evidence="17" type="ORF">BKA55DRAFT_563290</name>
</gene>
<proteinExistence type="inferred from homology"/>
<evidence type="ECO:0000256" key="6">
    <source>
        <dbReference type="ARBA" id="ARBA00018045"/>
    </source>
</evidence>
<evidence type="ECO:0000313" key="18">
    <source>
        <dbReference type="Proteomes" id="UP000720189"/>
    </source>
</evidence>
<dbReference type="GO" id="GO:0031591">
    <property type="term" value="P:wybutosine biosynthetic process"/>
    <property type="evidence" value="ECO:0007669"/>
    <property type="project" value="TreeGrafter"/>
</dbReference>
<evidence type="ECO:0000259" key="16">
    <source>
        <dbReference type="PROSITE" id="PS51184"/>
    </source>
</evidence>
<dbReference type="GeneID" id="70222329"/>
<keyword evidence="8" id="KW-0808">Transferase</keyword>
<dbReference type="InterPro" id="IPR007213">
    <property type="entry name" value="Ppm1/Ppm2/Tcmp"/>
</dbReference>
<evidence type="ECO:0000256" key="4">
    <source>
        <dbReference type="ARBA" id="ARBA00012155"/>
    </source>
</evidence>
<dbReference type="Gene3D" id="3.40.50.150">
    <property type="entry name" value="Vaccinia Virus protein VP39"/>
    <property type="match status" value="1"/>
</dbReference>
<evidence type="ECO:0000256" key="8">
    <source>
        <dbReference type="ARBA" id="ARBA00022679"/>
    </source>
</evidence>
<dbReference type="EC" id="2.3.1.231" evidence="4"/>
<keyword evidence="10" id="KW-0819">tRNA processing</keyword>
<accession>A0A9P9HLY1</accession>
<dbReference type="EMBL" id="JAGMUX010000005">
    <property type="protein sequence ID" value="KAH7259786.1"/>
    <property type="molecule type" value="Genomic_DNA"/>
</dbReference>
<feature type="domain" description="JmjC" evidence="16">
    <location>
        <begin position="862"/>
        <end position="1007"/>
    </location>
</feature>
<evidence type="ECO:0000313" key="17">
    <source>
        <dbReference type="EMBL" id="KAH7259786.1"/>
    </source>
</evidence>
<dbReference type="AlphaFoldDB" id="A0A9P9HLY1"/>
<dbReference type="SUPFAM" id="SSF53335">
    <property type="entry name" value="S-adenosyl-L-methionine-dependent methyltransferases"/>
    <property type="match status" value="1"/>
</dbReference>
<comment type="pathway">
    <text evidence="2">tRNA modification; wybutosine-tRNA(Phe) biosynthesis.</text>
</comment>
<dbReference type="InterPro" id="IPR011043">
    <property type="entry name" value="Gal_Oxase/kelch_b-propeller"/>
</dbReference>
<dbReference type="Pfam" id="PF13621">
    <property type="entry name" value="Cupin_8"/>
    <property type="match status" value="1"/>
</dbReference>
<evidence type="ECO:0000256" key="14">
    <source>
        <dbReference type="ARBA" id="ARBA00030847"/>
    </source>
</evidence>
<comment type="catalytic activity">
    <reaction evidence="1">
        <text>7-[(3S)-3-amino-3-carboxypropyl]wyosine(37) in tRNA(Phe) + S-adenosyl-L-methionine = 7-[(3S)-(3-amino-3-methoxycarbonyl)propyl]wyosine(37) in tRNA(Phe) + S-adenosyl-L-homocysteine</text>
        <dbReference type="Rhea" id="RHEA:36903"/>
        <dbReference type="Rhea" id="RHEA-COMP:10379"/>
        <dbReference type="Rhea" id="RHEA-COMP:11844"/>
        <dbReference type="ChEBI" id="CHEBI:57856"/>
        <dbReference type="ChEBI" id="CHEBI:59789"/>
        <dbReference type="ChEBI" id="CHEBI:73543"/>
        <dbReference type="ChEBI" id="CHEBI:74275"/>
        <dbReference type="EC" id="2.1.1.290"/>
    </reaction>
</comment>
<protein>
    <recommendedName>
        <fullName evidence="6">tRNA wybutosine-synthesizing protein 4</fullName>
        <ecNumber evidence="5">2.1.1.290</ecNumber>
        <ecNumber evidence="4">2.3.1.231</ecNumber>
    </recommendedName>
    <alternativeName>
        <fullName evidence="13">Leucine carboxyl methyltransferase 2</fullName>
    </alternativeName>
    <alternativeName>
        <fullName evidence="14">tRNA(Phe) (7-(3-amino-3-(methoxycarbonyl)propyl)wyosine(37)-N)-methoxycarbonyltransferase</fullName>
    </alternativeName>
    <alternativeName>
        <fullName evidence="12">tRNA(Phe) (7-(3-amino-3-carboxypropyl)wyosine(37)-O)-methyltransferase</fullName>
    </alternativeName>
</protein>
<comment type="similarity">
    <text evidence="3">Belongs to the methyltransferase superfamily. LCMT family.</text>
</comment>
<dbReference type="PANTHER" id="PTHR46529:SF1">
    <property type="entry name" value="TRNA WYBUTOSINE-SYNTHESIZING PROTEIN 4"/>
    <property type="match status" value="1"/>
</dbReference>